<accession>A0A6N6NMQ2</accession>
<name>A0A6N6NMQ2_9ACTN</name>
<protein>
    <recommendedName>
        <fullName evidence="5">TFIIB-type zinc ribbon-containing protein</fullName>
    </recommendedName>
</protein>
<feature type="compositionally biased region" description="Basic and acidic residues" evidence="1">
    <location>
        <begin position="58"/>
        <end position="72"/>
    </location>
</feature>
<evidence type="ECO:0000256" key="1">
    <source>
        <dbReference type="SAM" id="MobiDB-lite"/>
    </source>
</evidence>
<keyword evidence="4" id="KW-1185">Reference proteome</keyword>
<dbReference type="Proteomes" id="UP000468668">
    <property type="component" value="Unassembled WGS sequence"/>
</dbReference>
<feature type="region of interest" description="Disordered" evidence="1">
    <location>
        <begin position="49"/>
        <end position="72"/>
    </location>
</feature>
<keyword evidence="2" id="KW-0812">Transmembrane</keyword>
<dbReference type="EMBL" id="WAJR01000021">
    <property type="protein sequence ID" value="KAB1638772.1"/>
    <property type="molecule type" value="Genomic_DNA"/>
</dbReference>
<dbReference type="GeneID" id="98658354"/>
<feature type="transmembrane region" description="Helical" evidence="2">
    <location>
        <begin position="384"/>
        <end position="407"/>
    </location>
</feature>
<evidence type="ECO:0000313" key="4">
    <source>
        <dbReference type="Proteomes" id="UP000468668"/>
    </source>
</evidence>
<dbReference type="AlphaFoldDB" id="A0A6N6NMQ2"/>
<comment type="caution">
    <text evidence="3">The sequence shown here is derived from an EMBL/GenBank/DDBJ whole genome shotgun (WGS) entry which is preliminary data.</text>
</comment>
<gene>
    <name evidence="3" type="ORF">F8C90_08035</name>
</gene>
<keyword evidence="2" id="KW-0472">Membrane</keyword>
<evidence type="ECO:0000256" key="2">
    <source>
        <dbReference type="SAM" id="Phobius"/>
    </source>
</evidence>
<evidence type="ECO:0008006" key="5">
    <source>
        <dbReference type="Google" id="ProtNLM"/>
    </source>
</evidence>
<dbReference type="PANTHER" id="PTHR37826">
    <property type="entry name" value="FLOTILLIN BAND_7_5 DOMAIN PROTEIN"/>
    <property type="match status" value="1"/>
</dbReference>
<organism evidence="3 4">
    <name type="scientific">Ellagibacter isourolithinifaciens</name>
    <dbReference type="NCBI Taxonomy" id="2137581"/>
    <lineage>
        <taxon>Bacteria</taxon>
        <taxon>Bacillati</taxon>
        <taxon>Actinomycetota</taxon>
        <taxon>Coriobacteriia</taxon>
        <taxon>Eggerthellales</taxon>
        <taxon>Eggerthellaceae</taxon>
        <taxon>Ellagibacter</taxon>
    </lineage>
</organism>
<dbReference type="OrthoDB" id="3182597at2"/>
<dbReference type="Gene3D" id="2.20.28.30">
    <property type="entry name" value="RNA polymerase ii, chain L"/>
    <property type="match status" value="1"/>
</dbReference>
<feature type="transmembrane region" description="Helical" evidence="2">
    <location>
        <begin position="413"/>
        <end position="435"/>
    </location>
</feature>
<keyword evidence="2" id="KW-1133">Transmembrane helix</keyword>
<reference evidence="3 4" key="1">
    <citation type="submission" date="2019-09" db="EMBL/GenBank/DDBJ databases">
        <title>Whole genome shotgun sequencing (WGS) of Ellagibacter isourolithinifaciens DSM 104140(T) and Adlercreutzia muris DSM 29508(T).</title>
        <authorList>
            <person name="Stoll D.A."/>
            <person name="Danylec N."/>
            <person name="Huch M."/>
        </authorList>
    </citation>
    <scope>NUCLEOTIDE SEQUENCE [LARGE SCALE GENOMIC DNA]</scope>
    <source>
        <strain evidence="3 4">DSM 104140</strain>
    </source>
</reference>
<dbReference type="PANTHER" id="PTHR37826:SF3">
    <property type="entry name" value="J DOMAIN-CONTAINING PROTEIN"/>
    <property type="match status" value="1"/>
</dbReference>
<dbReference type="RefSeq" id="WP_158050008.1">
    <property type="nucleotide sequence ID" value="NZ_WAJR01000021.1"/>
</dbReference>
<evidence type="ECO:0000313" key="3">
    <source>
        <dbReference type="EMBL" id="KAB1638772.1"/>
    </source>
</evidence>
<proteinExistence type="predicted"/>
<sequence>MATESVNYQCPSCMGPLHFEGADGKLHCDYCGGAFTPAEVEAAYAAKQQKADAQAESDTERAEAGERSDFERMGDEAAGAASVLTNETISAAKEVSASASDPIQAYLSRASWNEDEREGMRSFTCSSCGAAVTVDATTAVSECPYCGNPAVVPGTFSNEAKPDFIIPFKVSKEEATSALTSYYKGKKFLPKEFVQSNRIAHMQGVYVPFWLYDGNAEGSATYECKNIRVYTSGDEEVTETDVYEAYREGSLDFERIPADSSAKMPDAHMDAIEPFDFDELVPFSVAYLPGYLAERYDQEADTCQPRAMRRMKGSLEDELQATVTGYDDVTQESINANSEVTGLSQALFPVWLLHTLYKDEDYLFAMNGQTGRFIGDLPVSPLKVMLWFLGIFLVCMAILIGLDVSVFQFDDELTSVLVDFGIPLAIATFVCIAFYNQMKTAREQTDARGYITMEGLTLTGSNDRYVTTHITRVRISKDDD</sequence>